<feature type="domain" description="SEC7" evidence="2">
    <location>
        <begin position="99"/>
        <end position="288"/>
    </location>
</feature>
<dbReference type="Gene3D" id="1.10.1000.11">
    <property type="entry name" value="Arf Nucleotide-binding Site Opener,domain 2"/>
    <property type="match status" value="1"/>
</dbReference>
<dbReference type="PANTHER" id="PTHR10663:SF333">
    <property type="entry name" value="PROTEIN MON2 HOMOLOG"/>
    <property type="match status" value="1"/>
</dbReference>
<feature type="domain" description="PH" evidence="1">
    <location>
        <begin position="306"/>
        <end position="423"/>
    </location>
</feature>
<proteinExistence type="predicted"/>
<dbReference type="InterPro" id="IPR023394">
    <property type="entry name" value="Sec7_C_sf"/>
</dbReference>
<organism evidence="3 4">
    <name type="scientific">Anaeramoeba flamelloides</name>
    <dbReference type="NCBI Taxonomy" id="1746091"/>
    <lineage>
        <taxon>Eukaryota</taxon>
        <taxon>Metamonada</taxon>
        <taxon>Anaeramoebidae</taxon>
        <taxon>Anaeramoeba</taxon>
    </lineage>
</organism>
<dbReference type="Pfam" id="PF01369">
    <property type="entry name" value="Sec7"/>
    <property type="match status" value="1"/>
</dbReference>
<protein>
    <submittedName>
        <fullName evidence="3">Cytohesin 4a-related</fullName>
    </submittedName>
</protein>
<dbReference type="SUPFAM" id="SSF50729">
    <property type="entry name" value="PH domain-like"/>
    <property type="match status" value="1"/>
</dbReference>
<dbReference type="Proteomes" id="UP001146793">
    <property type="component" value="Unassembled WGS sequence"/>
</dbReference>
<dbReference type="InterPro" id="IPR001849">
    <property type="entry name" value="PH_domain"/>
</dbReference>
<evidence type="ECO:0000313" key="4">
    <source>
        <dbReference type="Proteomes" id="UP001146793"/>
    </source>
</evidence>
<dbReference type="GO" id="GO:0032012">
    <property type="term" value="P:regulation of ARF protein signal transduction"/>
    <property type="evidence" value="ECO:0007669"/>
    <property type="project" value="InterPro"/>
</dbReference>
<evidence type="ECO:0000259" key="1">
    <source>
        <dbReference type="PROSITE" id="PS50003"/>
    </source>
</evidence>
<dbReference type="SMART" id="SM00222">
    <property type="entry name" value="Sec7"/>
    <property type="match status" value="1"/>
</dbReference>
<dbReference type="AlphaFoldDB" id="A0AAV7ZDW0"/>
<dbReference type="EMBL" id="JANTQA010000032">
    <property type="protein sequence ID" value="KAJ3440206.1"/>
    <property type="molecule type" value="Genomic_DNA"/>
</dbReference>
<dbReference type="InterPro" id="IPR035999">
    <property type="entry name" value="Sec7_dom_sf"/>
</dbReference>
<dbReference type="InterPro" id="IPR000904">
    <property type="entry name" value="Sec7_dom"/>
</dbReference>
<dbReference type="SMART" id="SM00233">
    <property type="entry name" value="PH"/>
    <property type="match status" value="1"/>
</dbReference>
<dbReference type="SUPFAM" id="SSF48425">
    <property type="entry name" value="Sec7 domain"/>
    <property type="match status" value="1"/>
</dbReference>
<dbReference type="GO" id="GO:0005085">
    <property type="term" value="F:guanyl-nucleotide exchange factor activity"/>
    <property type="evidence" value="ECO:0007669"/>
    <property type="project" value="InterPro"/>
</dbReference>
<dbReference type="Gene3D" id="1.10.220.20">
    <property type="match status" value="1"/>
</dbReference>
<sequence length="446" mass="52677">MTNEKDVLELYLKDLQIKLRDIRVTNLLKTTSIGVRKKTTKKKIKKIKKIKKRLFVSRSVSDINNTQYQDLRRNNFTCITSENSVYDDSEIIKFEVQKENFNMKNNKQPTKHETDNQLVNEHSESKVREWAAKNLKTDNPKVIAQELIRDTTLNKQAIGDFLGSGTELSQNVYTTIIHTIGLKDKSIVDLLRELFKLFKFPLSAERVDHIIEIFTQEYCKLNNNFKNSPALIYMLCFEIFSLNTNYHDSDIEEKMKKGEFIDGFYKKTEKNSLPVEMLENIYEDVIENKVEFILQNGETEIVEFTNPKVHGWLIKQGGRIKTWKKRYFVLTNNCLYYYKSNVQEETTGLISLDHVQINITKSNCKEKRHIFEITSILENNKIKGAKFSRNGTLVKGRHKSYRLRSKEYEHMNFWVRHIQNAILSIHLVYYINLKRNEYKSLINKQK</sequence>
<comment type="caution">
    <text evidence="3">The sequence shown here is derived from an EMBL/GenBank/DDBJ whole genome shotgun (WGS) entry which is preliminary data.</text>
</comment>
<dbReference type="PROSITE" id="PS50190">
    <property type="entry name" value="SEC7"/>
    <property type="match status" value="1"/>
</dbReference>
<evidence type="ECO:0000259" key="2">
    <source>
        <dbReference type="PROSITE" id="PS50190"/>
    </source>
</evidence>
<gene>
    <name evidence="3" type="ORF">M0812_16261</name>
</gene>
<accession>A0AAV7ZDW0</accession>
<dbReference type="PANTHER" id="PTHR10663">
    <property type="entry name" value="GUANYL-NUCLEOTIDE EXCHANGE FACTOR"/>
    <property type="match status" value="1"/>
</dbReference>
<dbReference type="InterPro" id="IPR011993">
    <property type="entry name" value="PH-like_dom_sf"/>
</dbReference>
<evidence type="ECO:0000313" key="3">
    <source>
        <dbReference type="EMBL" id="KAJ3440206.1"/>
    </source>
</evidence>
<dbReference type="Gene3D" id="2.30.29.30">
    <property type="entry name" value="Pleckstrin-homology domain (PH domain)/Phosphotyrosine-binding domain (PTB)"/>
    <property type="match status" value="1"/>
</dbReference>
<dbReference type="Pfam" id="PF00169">
    <property type="entry name" value="PH"/>
    <property type="match status" value="1"/>
</dbReference>
<reference evidence="3" key="1">
    <citation type="submission" date="2022-08" db="EMBL/GenBank/DDBJ databases">
        <title>Novel sulphate-reducing endosymbionts in the free-living metamonad Anaeramoeba.</title>
        <authorList>
            <person name="Jerlstrom-Hultqvist J."/>
            <person name="Cepicka I."/>
            <person name="Gallot-Lavallee L."/>
            <person name="Salas-Leiva D."/>
            <person name="Curtis B.A."/>
            <person name="Zahonova K."/>
            <person name="Pipaliya S."/>
            <person name="Dacks J."/>
            <person name="Roger A.J."/>
        </authorList>
    </citation>
    <scope>NUCLEOTIDE SEQUENCE</scope>
    <source>
        <strain evidence="3">Busselton2</strain>
    </source>
</reference>
<name>A0AAV7ZDW0_9EUKA</name>
<dbReference type="PROSITE" id="PS50003">
    <property type="entry name" value="PH_DOMAIN"/>
    <property type="match status" value="1"/>
</dbReference>